<evidence type="ECO:0000313" key="2">
    <source>
        <dbReference type="Proteomes" id="UP000661025"/>
    </source>
</evidence>
<name>A0A927L0K2_9ACTN</name>
<dbReference type="AlphaFoldDB" id="A0A927L0K2"/>
<accession>A0A927L0K2</accession>
<dbReference type="Proteomes" id="UP000661025">
    <property type="component" value="Unassembled WGS sequence"/>
</dbReference>
<dbReference type="RefSeq" id="WP_192360285.1">
    <property type="nucleotide sequence ID" value="NZ_CP119182.1"/>
</dbReference>
<organism evidence="1 2">
    <name type="scientific">Streptomyces caniscabiei</name>
    <dbReference type="NCBI Taxonomy" id="2746961"/>
    <lineage>
        <taxon>Bacteria</taxon>
        <taxon>Bacillati</taxon>
        <taxon>Actinomycetota</taxon>
        <taxon>Actinomycetes</taxon>
        <taxon>Kitasatosporales</taxon>
        <taxon>Streptomycetaceae</taxon>
        <taxon>Streptomyces</taxon>
    </lineage>
</organism>
<reference evidence="1" key="1">
    <citation type="submission" date="2020-09" db="EMBL/GenBank/DDBJ databases">
        <title>Streptomyces canutascabiei sp. nov., which causes potato common scab and is distributed across the world.</title>
        <authorList>
            <person name="Nguyen H.P."/>
            <person name="Weisberg A.J."/>
            <person name="Chang J.H."/>
            <person name="Clarke C.R."/>
        </authorList>
    </citation>
    <scope>NUCLEOTIDE SEQUENCE</scope>
    <source>
        <strain evidence="1">ID-01-6.2a</strain>
    </source>
</reference>
<protein>
    <submittedName>
        <fullName evidence="1">Uncharacterized protein</fullName>
    </submittedName>
</protein>
<dbReference type="GeneID" id="79933725"/>
<proteinExistence type="predicted"/>
<sequence>MLYRVTYRILPAGTGPDDYESADLEAGEVLVDLADPEPVGVISGGDILSYGPHHRDVVKAVHAAANLKPGDEPIIRDWTPA</sequence>
<comment type="caution">
    <text evidence="1">The sequence shown here is derived from an EMBL/GenBank/DDBJ whole genome shotgun (WGS) entry which is preliminary data.</text>
</comment>
<gene>
    <name evidence="1" type="ORF">IHE70_09270</name>
</gene>
<dbReference type="EMBL" id="JACYXT010000003">
    <property type="protein sequence ID" value="MBD9723430.1"/>
    <property type="molecule type" value="Genomic_DNA"/>
</dbReference>
<evidence type="ECO:0000313" key="1">
    <source>
        <dbReference type="EMBL" id="MBD9723430.1"/>
    </source>
</evidence>